<evidence type="ECO:0000313" key="1">
    <source>
        <dbReference type="EMBL" id="KAJ9599298.1"/>
    </source>
</evidence>
<comment type="caution">
    <text evidence="1">The sequence shown here is derived from an EMBL/GenBank/DDBJ whole genome shotgun (WGS) entry which is preliminary data.</text>
</comment>
<sequence>VGLAEVIDMFDYDGDVGSSCYLLINVSTNKQHSVTINPTVYTRPTIIRHFVHRAYTYSWRLHLLSSESVDFSVVMTGNQTHFFSLSIFTITTAPRRCSAFVMAAPLILK</sequence>
<name>A0AAD8AHK1_DIPPU</name>
<feature type="non-terminal residue" evidence="1">
    <location>
        <position position="1"/>
    </location>
</feature>
<evidence type="ECO:0000313" key="2">
    <source>
        <dbReference type="Proteomes" id="UP001233999"/>
    </source>
</evidence>
<dbReference type="EMBL" id="JASPKZ010000819">
    <property type="protein sequence ID" value="KAJ9599298.1"/>
    <property type="molecule type" value="Genomic_DNA"/>
</dbReference>
<reference evidence="1" key="2">
    <citation type="submission" date="2023-05" db="EMBL/GenBank/DDBJ databases">
        <authorList>
            <person name="Fouks B."/>
        </authorList>
    </citation>
    <scope>NUCLEOTIDE SEQUENCE</scope>
    <source>
        <strain evidence="1">Stay&amp;Tobe</strain>
        <tissue evidence="1">Testes</tissue>
    </source>
</reference>
<feature type="non-terminal residue" evidence="1">
    <location>
        <position position="109"/>
    </location>
</feature>
<accession>A0AAD8AHK1</accession>
<proteinExistence type="predicted"/>
<reference evidence="1" key="1">
    <citation type="journal article" date="2023" name="IScience">
        <title>Live-bearing cockroach genome reveals convergent evolutionary mechanisms linked to viviparity in insects and beyond.</title>
        <authorList>
            <person name="Fouks B."/>
            <person name="Harrison M.C."/>
            <person name="Mikhailova A.A."/>
            <person name="Marchal E."/>
            <person name="English S."/>
            <person name="Carruthers M."/>
            <person name="Jennings E.C."/>
            <person name="Chiamaka E.L."/>
            <person name="Frigard R.A."/>
            <person name="Pippel M."/>
            <person name="Attardo G.M."/>
            <person name="Benoit J.B."/>
            <person name="Bornberg-Bauer E."/>
            <person name="Tobe S.S."/>
        </authorList>
    </citation>
    <scope>NUCLEOTIDE SEQUENCE</scope>
    <source>
        <strain evidence="1">Stay&amp;Tobe</strain>
    </source>
</reference>
<protein>
    <submittedName>
        <fullName evidence="1">Uncharacterized protein</fullName>
    </submittedName>
</protein>
<keyword evidence="2" id="KW-1185">Reference proteome</keyword>
<dbReference type="Proteomes" id="UP001233999">
    <property type="component" value="Unassembled WGS sequence"/>
</dbReference>
<organism evidence="1 2">
    <name type="scientific">Diploptera punctata</name>
    <name type="common">Pacific beetle cockroach</name>
    <dbReference type="NCBI Taxonomy" id="6984"/>
    <lineage>
        <taxon>Eukaryota</taxon>
        <taxon>Metazoa</taxon>
        <taxon>Ecdysozoa</taxon>
        <taxon>Arthropoda</taxon>
        <taxon>Hexapoda</taxon>
        <taxon>Insecta</taxon>
        <taxon>Pterygota</taxon>
        <taxon>Neoptera</taxon>
        <taxon>Polyneoptera</taxon>
        <taxon>Dictyoptera</taxon>
        <taxon>Blattodea</taxon>
        <taxon>Blaberoidea</taxon>
        <taxon>Blaberidae</taxon>
        <taxon>Diplopterinae</taxon>
        <taxon>Diploptera</taxon>
    </lineage>
</organism>
<gene>
    <name evidence="1" type="ORF">L9F63_010212</name>
</gene>
<dbReference type="AlphaFoldDB" id="A0AAD8AHK1"/>